<dbReference type="PROSITE" id="PS51257">
    <property type="entry name" value="PROKAR_LIPOPROTEIN"/>
    <property type="match status" value="1"/>
</dbReference>
<proteinExistence type="predicted"/>
<evidence type="ECO:0000313" key="1">
    <source>
        <dbReference type="EMBL" id="KFF02034.1"/>
    </source>
</evidence>
<evidence type="ECO:0000313" key="2">
    <source>
        <dbReference type="Proteomes" id="UP000028703"/>
    </source>
</evidence>
<keyword evidence="2" id="KW-1185">Reference proteome</keyword>
<dbReference type="Proteomes" id="UP000028703">
    <property type="component" value="Unassembled WGS sequence"/>
</dbReference>
<dbReference type="eggNOG" id="ENOG50311Q2">
    <property type="taxonomic scope" value="Bacteria"/>
</dbReference>
<reference evidence="1 2" key="1">
    <citation type="submission" date="2014-07" db="EMBL/GenBank/DDBJ databases">
        <title>Genome of Chryseobacterium luteum DSM 18605.</title>
        <authorList>
            <person name="Stropko S.J."/>
            <person name="Pipes S.E."/>
            <person name="Newman J.D."/>
        </authorList>
    </citation>
    <scope>NUCLEOTIDE SEQUENCE [LARGE SCALE GENOMIC DNA]</scope>
    <source>
        <strain evidence="1 2">DSM 18605</strain>
    </source>
</reference>
<sequence length="184" mass="21562">MKIYLKQIYMVGNFKYLALFALFLSCFSCQNRERKVQLANELITENLSVLLDNLDYFNISNDSLTVGVYQYVGEIKSDQKIVIEKFQNKFNLNDEKIFNEYIKIEKIPKKIGNYSLFLDTDNTFQKRNNIVKVSFVNFIISRNNQYASVEVIKSLGNGTKFEIYYFKQIDGKWVFDSKELIGLG</sequence>
<protein>
    <recommendedName>
        <fullName evidence="3">Lipoprotein</fullName>
    </recommendedName>
</protein>
<evidence type="ECO:0008006" key="3">
    <source>
        <dbReference type="Google" id="ProtNLM"/>
    </source>
</evidence>
<comment type="caution">
    <text evidence="1">The sequence shown here is derived from an EMBL/GenBank/DDBJ whole genome shotgun (WGS) entry which is preliminary data.</text>
</comment>
<accession>A0A085ZC70</accession>
<name>A0A085ZC70_9FLAO</name>
<organism evidence="1 2">
    <name type="scientific">Chryseobacterium luteum</name>
    <dbReference type="NCBI Taxonomy" id="421531"/>
    <lineage>
        <taxon>Bacteria</taxon>
        <taxon>Pseudomonadati</taxon>
        <taxon>Bacteroidota</taxon>
        <taxon>Flavobacteriia</taxon>
        <taxon>Flavobacteriales</taxon>
        <taxon>Weeksellaceae</taxon>
        <taxon>Chryseobacterium group</taxon>
        <taxon>Chryseobacterium</taxon>
    </lineage>
</organism>
<dbReference type="STRING" id="421531.IX38_16210"/>
<gene>
    <name evidence="1" type="ORF">IX38_16210</name>
</gene>
<dbReference type="EMBL" id="JPRO01000014">
    <property type="protein sequence ID" value="KFF02034.1"/>
    <property type="molecule type" value="Genomic_DNA"/>
</dbReference>
<dbReference type="AlphaFoldDB" id="A0A085ZC70"/>